<dbReference type="EMBL" id="CYRY02043962">
    <property type="protein sequence ID" value="VCX38651.1"/>
    <property type="molecule type" value="Genomic_DNA"/>
</dbReference>
<evidence type="ECO:0000313" key="2">
    <source>
        <dbReference type="Proteomes" id="UP000269945"/>
    </source>
</evidence>
<gene>
    <name evidence="1" type="ORF">BN2614_LOCUS5</name>
</gene>
<comment type="caution">
    <text evidence="1">The sequence shown here is derived from an EMBL/GenBank/DDBJ whole genome shotgun (WGS) entry which is preliminary data.</text>
</comment>
<keyword evidence="2" id="KW-1185">Reference proteome</keyword>
<feature type="non-terminal residue" evidence="1">
    <location>
        <position position="1"/>
    </location>
</feature>
<organism evidence="1 2">
    <name type="scientific">Gulo gulo</name>
    <name type="common">Wolverine</name>
    <name type="synonym">Gluton</name>
    <dbReference type="NCBI Taxonomy" id="48420"/>
    <lineage>
        <taxon>Eukaryota</taxon>
        <taxon>Metazoa</taxon>
        <taxon>Chordata</taxon>
        <taxon>Craniata</taxon>
        <taxon>Vertebrata</taxon>
        <taxon>Euteleostomi</taxon>
        <taxon>Mammalia</taxon>
        <taxon>Eutheria</taxon>
        <taxon>Laurasiatheria</taxon>
        <taxon>Carnivora</taxon>
        <taxon>Caniformia</taxon>
        <taxon>Musteloidea</taxon>
        <taxon>Mustelidae</taxon>
        <taxon>Guloninae</taxon>
        <taxon>Gulo</taxon>
    </lineage>
</organism>
<sequence>VDRPHESSLGNFNSQRQGWLLCVGGYGAGGEFFNSLLEMEGKHSYA</sequence>
<evidence type="ECO:0000313" key="1">
    <source>
        <dbReference type="EMBL" id="VCX38651.1"/>
    </source>
</evidence>
<dbReference type="Proteomes" id="UP000269945">
    <property type="component" value="Unassembled WGS sequence"/>
</dbReference>
<reference evidence="1 2" key="1">
    <citation type="submission" date="2018-10" db="EMBL/GenBank/DDBJ databases">
        <authorList>
            <person name="Ekblom R."/>
            <person name="Jareborg N."/>
        </authorList>
    </citation>
    <scope>NUCLEOTIDE SEQUENCE [LARGE SCALE GENOMIC DNA]</scope>
    <source>
        <tissue evidence="1">Muscle</tissue>
    </source>
</reference>
<protein>
    <submittedName>
        <fullName evidence="1">Uncharacterized protein</fullName>
    </submittedName>
</protein>
<proteinExistence type="predicted"/>
<dbReference type="AlphaFoldDB" id="A0A9X9M7I6"/>
<name>A0A9X9M7I6_GULGU</name>
<accession>A0A9X9M7I6</accession>